<keyword evidence="2" id="KW-0175">Coiled coil</keyword>
<name>A0A8J5P0R9_FUSOX</name>
<sequence>MKGCGKSVLIKSIAQKLGEQGQIALHFSFWSGNENQRKLEDLSRTLMWQLSRHITDSDLEKVSKLLTRSDGIDKRGLVEAIHIALSGISQKVYCTIDGIDESSEDWNSDADGCLSTILDLVKNHTNLHVLLAGREASVRTLLKKAGPRLEITEHLIRSDIEKLIAVEIHDSLDNYSPAIKAEAQKDLEAKTQVMFLWVTLVLKELRRCSSVEDVRQTLQQVPHDLDREYHRLFLQLMTRTKGTRGKPSLSMKRAKYVLSSILACPEPMTGEDLCYAYATQVNLSGTIEDDLITVDGILDACGDFVRVTEGRYHIIHASASDFLMRPKNEWELEDMDISYFQMDLAEAQESMSLACFKYIRSIDLGYPLTDGRASSLPSRFKFFSYAARYLPFHLTQAQDNEQLRIETTEFVTTHHFCALIEYILASSQNALQMDFLYSMYWGEILPVEMEWMGLDRAFNLELERREKNFGIQDERYQSWLALACLFPTNNQKLSERQARTLANLAGSRRAVTEMRGNAISLLPRHIGNTHGPIIQRVSGGLKAVSQVFAMLRGIGTDLLGSSAESLPVPMLLLAANVARQQENSPLPEKLAVISVRKTRGKGDIFELCSLLSLAAVRYYDNGDTSEATEEMARESVRIANRLPTRLFVQWWKLKALHILVPMLLGQDRTAEADEFIRMYQDLIGNDRNKCSNRLWDRIGTADRIECLGYMARKLFSQKNYTVSSAFAAQGIEILADSRSKPARKNLSLFITHRSALYHAGKFDDCISSCQQLLQFSAKLASEPFVTNVRWLTQLLGARCHAEQGDATDADKWFREAADEMDLLGPDEQRLRGQIWYLFMLKDLALLGQYRLCQSMTRELLQIKGIPYSANEEDLGFGQLEPLVSKLKGIGSFESNYREFLLCHSLLMASEGLQNKADKANWWEERLSLIYDNVQFFSKRIPLFKLKYIDTCLSQDDGLLNAIKGYRSLGRFFFMHGDTEAADLVSSDAVSRIFSDLSSDNDPSWSFRVASYVYLDAGKFSKCISLLCQAYQMSLHVNGDALYAFEMETIYASTYINGLERYEEDLEKANLRLSFLEKSCEHLSKAFRARDEKDGYKGPGSEEDESEGELDAEKSRKERITGLETRLEDLNVGSMLTEAKARLGATT</sequence>
<dbReference type="Proteomes" id="UP000694050">
    <property type="component" value="Unassembled WGS sequence"/>
</dbReference>
<evidence type="ECO:0000256" key="3">
    <source>
        <dbReference type="SAM" id="MobiDB-lite"/>
    </source>
</evidence>
<proteinExistence type="predicted"/>
<dbReference type="PANTHER" id="PTHR10039">
    <property type="entry name" value="AMELOGENIN"/>
    <property type="match status" value="1"/>
</dbReference>
<feature type="domain" description="Nephrocystin 3-like N-terminal" evidence="4">
    <location>
        <begin position="2"/>
        <end position="134"/>
    </location>
</feature>
<evidence type="ECO:0000259" key="4">
    <source>
        <dbReference type="Pfam" id="PF24883"/>
    </source>
</evidence>
<comment type="caution">
    <text evidence="5">The sequence shown here is derived from an EMBL/GenBank/DDBJ whole genome shotgun (WGS) entry which is preliminary data.</text>
</comment>
<accession>A0A8J5P0R9</accession>
<feature type="compositionally biased region" description="Acidic residues" evidence="3">
    <location>
        <begin position="1100"/>
        <end position="1109"/>
    </location>
</feature>
<dbReference type="AlphaFoldDB" id="A0A8J5P0R9"/>
<keyword evidence="1" id="KW-0677">Repeat</keyword>
<feature type="region of interest" description="Disordered" evidence="3">
    <location>
        <begin position="1090"/>
        <end position="1117"/>
    </location>
</feature>
<dbReference type="PANTHER" id="PTHR10039:SF14">
    <property type="entry name" value="NACHT DOMAIN-CONTAINING PROTEIN"/>
    <property type="match status" value="1"/>
</dbReference>
<organism evidence="5 6">
    <name type="scientific">Fusarium oxysporum f. sp. rapae</name>
    <dbReference type="NCBI Taxonomy" id="485398"/>
    <lineage>
        <taxon>Eukaryota</taxon>
        <taxon>Fungi</taxon>
        <taxon>Dikarya</taxon>
        <taxon>Ascomycota</taxon>
        <taxon>Pezizomycotina</taxon>
        <taxon>Sordariomycetes</taxon>
        <taxon>Hypocreomycetidae</taxon>
        <taxon>Hypocreales</taxon>
        <taxon>Nectriaceae</taxon>
        <taxon>Fusarium</taxon>
        <taxon>Fusarium oxysporum species complex</taxon>
    </lineage>
</organism>
<evidence type="ECO:0000256" key="1">
    <source>
        <dbReference type="ARBA" id="ARBA00022737"/>
    </source>
</evidence>
<feature type="coiled-coil region" evidence="2">
    <location>
        <begin position="1051"/>
        <end position="1085"/>
    </location>
</feature>
<dbReference type="EMBL" id="JAELUQ010000006">
    <property type="protein sequence ID" value="KAG7412378.1"/>
    <property type="molecule type" value="Genomic_DNA"/>
</dbReference>
<evidence type="ECO:0000313" key="5">
    <source>
        <dbReference type="EMBL" id="KAG7412378.1"/>
    </source>
</evidence>
<gene>
    <name evidence="5" type="ORF">Forpe1208_v008414</name>
</gene>
<evidence type="ECO:0000256" key="2">
    <source>
        <dbReference type="SAM" id="Coils"/>
    </source>
</evidence>
<reference evidence="5" key="1">
    <citation type="submission" date="2021-04" db="EMBL/GenBank/DDBJ databases">
        <title>First draft genome resource for Brassicaceae pathogens Fusarium oxysporum f. sp. raphani and Fusarium oxysporum f. sp. rapae.</title>
        <authorList>
            <person name="Asai S."/>
        </authorList>
    </citation>
    <scope>NUCLEOTIDE SEQUENCE</scope>
    <source>
        <strain evidence="5">Tf1208</strain>
    </source>
</reference>
<evidence type="ECO:0000313" key="6">
    <source>
        <dbReference type="Proteomes" id="UP000694050"/>
    </source>
</evidence>
<protein>
    <recommendedName>
        <fullName evidence="4">Nephrocystin 3-like N-terminal domain-containing protein</fullName>
    </recommendedName>
</protein>
<dbReference type="InterPro" id="IPR056884">
    <property type="entry name" value="NPHP3-like_N"/>
</dbReference>
<dbReference type="Pfam" id="PF24883">
    <property type="entry name" value="NPHP3_N"/>
    <property type="match status" value="1"/>
</dbReference>